<evidence type="ECO:0000313" key="3">
    <source>
        <dbReference type="Proteomes" id="UP000076976"/>
    </source>
</evidence>
<organism evidence="2 3">
    <name type="scientific">Janibacter melonis</name>
    <dbReference type="NCBI Taxonomy" id="262209"/>
    <lineage>
        <taxon>Bacteria</taxon>
        <taxon>Bacillati</taxon>
        <taxon>Actinomycetota</taxon>
        <taxon>Actinomycetes</taxon>
        <taxon>Micrococcales</taxon>
        <taxon>Intrasporangiaceae</taxon>
        <taxon>Janibacter</taxon>
    </lineage>
</organism>
<dbReference type="Proteomes" id="UP000076976">
    <property type="component" value="Unassembled WGS sequence"/>
</dbReference>
<dbReference type="AlphaFoldDB" id="A0A176QEI3"/>
<feature type="transmembrane region" description="Helical" evidence="1">
    <location>
        <begin position="129"/>
        <end position="154"/>
    </location>
</feature>
<dbReference type="EMBL" id="LQZG01000002">
    <property type="protein sequence ID" value="OAB88094.1"/>
    <property type="molecule type" value="Genomic_DNA"/>
</dbReference>
<proteinExistence type="predicted"/>
<dbReference type="STRING" id="262209.AWH69_08880"/>
<evidence type="ECO:0000313" key="2">
    <source>
        <dbReference type="EMBL" id="OAB88094.1"/>
    </source>
</evidence>
<dbReference type="RefSeq" id="WP_068274095.1">
    <property type="nucleotide sequence ID" value="NZ_LQZG01000002.1"/>
</dbReference>
<feature type="transmembrane region" description="Helical" evidence="1">
    <location>
        <begin position="160"/>
        <end position="182"/>
    </location>
</feature>
<keyword evidence="3" id="KW-1185">Reference proteome</keyword>
<sequence>MVELIGAGDVPGWLQTSGLVGAVAFGLLSAFIPPLNAEVYALALPLVFPETWHWHILLMTAGFMVGKVSHYVAADRGMALFARRRARRQSVVPDDDPQGRPPDEGWTVVVKRVLARWTSRAIDTLERPVLGPLVVFVSGLTGIPPFAVITVAAGVRRSGLVRFATFGTLGCLVRFLGTAFLVSRAAG</sequence>
<keyword evidence="1" id="KW-1133">Transmembrane helix</keyword>
<keyword evidence="1" id="KW-0812">Transmembrane</keyword>
<name>A0A176QEI3_9MICO</name>
<feature type="transmembrane region" description="Helical" evidence="1">
    <location>
        <begin position="52"/>
        <end position="74"/>
    </location>
</feature>
<evidence type="ECO:0000256" key="1">
    <source>
        <dbReference type="SAM" id="Phobius"/>
    </source>
</evidence>
<comment type="caution">
    <text evidence="2">The sequence shown here is derived from an EMBL/GenBank/DDBJ whole genome shotgun (WGS) entry which is preliminary data.</text>
</comment>
<protein>
    <submittedName>
        <fullName evidence="2">Uncharacterized protein</fullName>
    </submittedName>
</protein>
<keyword evidence="1" id="KW-0472">Membrane</keyword>
<feature type="transmembrane region" description="Helical" evidence="1">
    <location>
        <begin position="12"/>
        <end position="32"/>
    </location>
</feature>
<gene>
    <name evidence="2" type="ORF">AWH69_08880</name>
</gene>
<reference evidence="2 3" key="1">
    <citation type="submission" date="2016-01" db="EMBL/GenBank/DDBJ databases">
        <title>Janibacter melonis strain CD11_4 genome sequencing and assembly.</title>
        <authorList>
            <person name="Nair G.R."/>
            <person name="Kaur G."/>
            <person name="Chander A.M."/>
            <person name="Mayilraj S."/>
        </authorList>
    </citation>
    <scope>NUCLEOTIDE SEQUENCE [LARGE SCALE GENOMIC DNA]</scope>
    <source>
        <strain evidence="2 3">CD11-4</strain>
    </source>
</reference>
<accession>A0A176QEI3</accession>